<feature type="domain" description="AMP-binding enzyme C-terminal" evidence="6">
    <location>
        <begin position="486"/>
        <end position="562"/>
    </location>
</feature>
<evidence type="ECO:0000313" key="7">
    <source>
        <dbReference type="EMBL" id="ERJ19070.1"/>
    </source>
</evidence>
<evidence type="ECO:0000256" key="3">
    <source>
        <dbReference type="ARBA" id="ARBA00022741"/>
    </source>
</evidence>
<gene>
    <name evidence="7" type="primary">fadD6</name>
    <name evidence="7" type="ORF">SSPSH_001909</name>
</gene>
<dbReference type="Gene3D" id="3.40.50.12780">
    <property type="entry name" value="N-terminal domain of ligase-like"/>
    <property type="match status" value="1"/>
</dbReference>
<proteinExistence type="inferred from homology"/>
<dbReference type="InterPro" id="IPR042099">
    <property type="entry name" value="ANL_N_sf"/>
</dbReference>
<evidence type="ECO:0000259" key="5">
    <source>
        <dbReference type="Pfam" id="PF00501"/>
    </source>
</evidence>
<dbReference type="Gene3D" id="3.30.300.30">
    <property type="match status" value="1"/>
</dbReference>
<dbReference type="Pfam" id="PF13193">
    <property type="entry name" value="AMP-binding_C"/>
    <property type="match status" value="1"/>
</dbReference>
<dbReference type="SUPFAM" id="SSF56801">
    <property type="entry name" value="Acetyl-CoA synthetase-like"/>
    <property type="match status" value="1"/>
</dbReference>
<dbReference type="PROSITE" id="PS00455">
    <property type="entry name" value="AMP_BINDING"/>
    <property type="match status" value="1"/>
</dbReference>
<dbReference type="GO" id="GO:0005524">
    <property type="term" value="F:ATP binding"/>
    <property type="evidence" value="ECO:0007669"/>
    <property type="project" value="UniProtKB-KW"/>
</dbReference>
<dbReference type="GO" id="GO:0044539">
    <property type="term" value="P:long-chain fatty acid import into cell"/>
    <property type="evidence" value="ECO:0007669"/>
    <property type="project" value="TreeGrafter"/>
</dbReference>
<dbReference type="Pfam" id="PF00501">
    <property type="entry name" value="AMP-binding"/>
    <property type="match status" value="1"/>
</dbReference>
<dbReference type="PANTHER" id="PTHR43107:SF15">
    <property type="entry name" value="FATTY ACID TRANSPORT PROTEIN 3, ISOFORM A"/>
    <property type="match status" value="1"/>
</dbReference>
<dbReference type="PANTHER" id="PTHR43107">
    <property type="entry name" value="LONG-CHAIN FATTY ACID TRANSPORT PROTEIN"/>
    <property type="match status" value="1"/>
</dbReference>
<dbReference type="eggNOG" id="COG0318">
    <property type="taxonomic scope" value="Bacteria"/>
</dbReference>
<feature type="domain" description="AMP-dependent synthetase/ligase" evidence="5">
    <location>
        <begin position="52"/>
        <end position="400"/>
    </location>
</feature>
<dbReference type="GO" id="GO:0005886">
    <property type="term" value="C:plasma membrane"/>
    <property type="evidence" value="ECO:0007669"/>
    <property type="project" value="TreeGrafter"/>
</dbReference>
<dbReference type="AlphaFoldDB" id="F7Q842"/>
<accession>F7Q842</accession>
<name>F7Q842_9GAMM</name>
<dbReference type="EMBL" id="AFNV02000012">
    <property type="protein sequence ID" value="ERJ19070.1"/>
    <property type="molecule type" value="Genomic_DNA"/>
</dbReference>
<protein>
    <submittedName>
        <fullName evidence="7">Fatty-acid-CoA ligase FadD6 Fatty-acid-CoA synthetase Fatty-acid-CoA synthase protein</fullName>
        <ecNumber evidence="7">6.2.1.-</ecNumber>
    </submittedName>
</protein>
<dbReference type="OrthoDB" id="9803968at2"/>
<keyword evidence="4" id="KW-0067">ATP-binding</keyword>
<comment type="similarity">
    <text evidence="1">Belongs to the ATP-dependent AMP-binding enzyme family.</text>
</comment>
<evidence type="ECO:0000259" key="6">
    <source>
        <dbReference type="Pfam" id="PF13193"/>
    </source>
</evidence>
<sequence length="610" mass="67262">MSESERDTLSVWDVLKPTADKLSGVDRLLMGAGILLKSKFQDNITIATLIEGHAGRRPQHDAITFENQRYTYAQLNANANRYARVLKAGGIEKGDVVGVLLGNRPETLFIVAALAKLGAAAAMCNTKQRGDVLAHSLGTVKPKAMLVGDELFDAFEEIRGESGIAGLSPLWLVPDSSRAAASPAPEGWTDFLAEAANQPTGNLDDAADVSSSDTCFYIFTSGTTGMPKASRMSHVRWLRGGAGLGMAGLRLTPDDRFYCPLPLYHNNALTVSWSSVLCAGATFALAPKFSVSNFWPDVRRHKATVFCYIGELCRYLLQADPDENDRNHAIRAVIGNGLRPDIWDEFKARFGIERVCEFYGASEGNLVFVNGFNMDRTAGFCPLPFAVVEYDPETEEPVTDDNGRMKEVKKGETGLLLNKVTDFAPFEGYTDPEASEKKLFRGVFKKDDCYFNTGDLVRRQGMRHIAFVDRLGDTFRWKGENVATTQVENALNAFSQIEESVVYGVEVPHSDGRAGMAAITPVRDLEDIDWAALVSHLRDELPDYAVPVFIRLRPEQEVTGTMKYRKVDLKKQSYSPEGDEPVYMLKSGADRYEAIDDTTREALADGDINL</sequence>
<comment type="caution">
    <text evidence="7">The sequence shown here is derived from an EMBL/GenBank/DDBJ whole genome shotgun (WGS) entry which is preliminary data.</text>
</comment>
<dbReference type="FunFam" id="3.30.300.30:FF:000020">
    <property type="entry name" value="Long-chain fatty acid transporter"/>
    <property type="match status" value="1"/>
</dbReference>
<dbReference type="Proteomes" id="UP000006242">
    <property type="component" value="Unassembled WGS sequence"/>
</dbReference>
<reference evidence="7 8" key="2">
    <citation type="journal article" date="2013" name="PLoS ONE">
        <title>INDIGO - INtegrated Data Warehouse of MIcrobial GenOmes with Examples from the Red Sea Extremophiles.</title>
        <authorList>
            <person name="Alam I."/>
            <person name="Antunes A."/>
            <person name="Kamau A.A."/>
            <person name="Ba Alawi W."/>
            <person name="Kalkatawi M."/>
            <person name="Stingl U."/>
            <person name="Bajic V.B."/>
        </authorList>
    </citation>
    <scope>NUCLEOTIDE SEQUENCE [LARGE SCALE GENOMIC DNA]</scope>
    <source>
        <strain evidence="7 8">E1L3A</strain>
    </source>
</reference>
<evidence type="ECO:0000256" key="4">
    <source>
        <dbReference type="ARBA" id="ARBA00022840"/>
    </source>
</evidence>
<dbReference type="EC" id="6.2.1.-" evidence="7"/>
<evidence type="ECO:0000313" key="8">
    <source>
        <dbReference type="Proteomes" id="UP000006242"/>
    </source>
</evidence>
<dbReference type="InterPro" id="IPR020845">
    <property type="entry name" value="AMP-binding_CS"/>
</dbReference>
<dbReference type="InterPro" id="IPR000873">
    <property type="entry name" value="AMP-dep_synth/lig_dom"/>
</dbReference>
<dbReference type="InterPro" id="IPR025110">
    <property type="entry name" value="AMP-bd_C"/>
</dbReference>
<keyword evidence="8" id="KW-1185">Reference proteome</keyword>
<dbReference type="InterPro" id="IPR045851">
    <property type="entry name" value="AMP-bd_C_sf"/>
</dbReference>
<keyword evidence="3" id="KW-0547">Nucleotide-binding</keyword>
<dbReference type="RefSeq" id="WP_006912640.1">
    <property type="nucleotide sequence ID" value="NZ_AFNV02000012.1"/>
</dbReference>
<reference evidence="7 8" key="1">
    <citation type="journal article" date="2011" name="J. Bacteriol.">
        <title>Genome sequence of Salinisphaera shabanensis, a gammaproteobacterium from the harsh, variable environment of the brine-seawater interface of the Shaban Deep in the Red Sea.</title>
        <authorList>
            <person name="Antunes A."/>
            <person name="Alam I."/>
            <person name="Bajic V.B."/>
            <person name="Stingl U."/>
        </authorList>
    </citation>
    <scope>NUCLEOTIDE SEQUENCE [LARGE SCALE GENOMIC DNA]</scope>
    <source>
        <strain evidence="7 8">E1L3A</strain>
    </source>
</reference>
<dbReference type="GO" id="GO:0005324">
    <property type="term" value="F:long-chain fatty acid transmembrane transporter activity"/>
    <property type="evidence" value="ECO:0007669"/>
    <property type="project" value="TreeGrafter"/>
</dbReference>
<evidence type="ECO:0000256" key="1">
    <source>
        <dbReference type="ARBA" id="ARBA00006432"/>
    </source>
</evidence>
<organism evidence="7 8">
    <name type="scientific">Salinisphaera shabanensis E1L3A</name>
    <dbReference type="NCBI Taxonomy" id="1033802"/>
    <lineage>
        <taxon>Bacteria</taxon>
        <taxon>Pseudomonadati</taxon>
        <taxon>Pseudomonadota</taxon>
        <taxon>Gammaproteobacteria</taxon>
        <taxon>Salinisphaerales</taxon>
        <taxon>Salinisphaeraceae</taxon>
        <taxon>Salinisphaera</taxon>
    </lineage>
</organism>
<dbReference type="GO" id="GO:0004467">
    <property type="term" value="F:long-chain fatty acid-CoA ligase activity"/>
    <property type="evidence" value="ECO:0007669"/>
    <property type="project" value="TreeGrafter"/>
</dbReference>
<keyword evidence="2 7" id="KW-0436">Ligase</keyword>
<dbReference type="STRING" id="1033802.SSPSH_001909"/>
<evidence type="ECO:0000256" key="2">
    <source>
        <dbReference type="ARBA" id="ARBA00022598"/>
    </source>
</evidence>
<dbReference type="NCBIfam" id="NF006134">
    <property type="entry name" value="PRK08279.1"/>
    <property type="match status" value="1"/>
</dbReference>